<accession>A0A7J6KXE1</accession>
<proteinExistence type="predicted"/>
<reference evidence="2 3" key="1">
    <citation type="submission" date="2020-04" db="EMBL/GenBank/DDBJ databases">
        <title>Perkinsus olseni comparative genomics.</title>
        <authorList>
            <person name="Bogema D.R."/>
        </authorList>
    </citation>
    <scope>NUCLEOTIDE SEQUENCE [LARGE SCALE GENOMIC DNA]</scope>
    <source>
        <strain evidence="2">ATCC PRA-31</strain>
    </source>
</reference>
<organism evidence="2 3">
    <name type="scientific">Perkinsus olseni</name>
    <name type="common">Perkinsus atlanticus</name>
    <dbReference type="NCBI Taxonomy" id="32597"/>
    <lineage>
        <taxon>Eukaryota</taxon>
        <taxon>Sar</taxon>
        <taxon>Alveolata</taxon>
        <taxon>Perkinsozoa</taxon>
        <taxon>Perkinsea</taxon>
        <taxon>Perkinsida</taxon>
        <taxon>Perkinsidae</taxon>
        <taxon>Perkinsus</taxon>
    </lineage>
</organism>
<protein>
    <submittedName>
        <fullName evidence="2">Uncharacterized protein</fullName>
    </submittedName>
</protein>
<dbReference type="EMBL" id="JABANN010000992">
    <property type="protein sequence ID" value="KAF4651830.1"/>
    <property type="molecule type" value="Genomic_DNA"/>
</dbReference>
<evidence type="ECO:0000256" key="1">
    <source>
        <dbReference type="SAM" id="MobiDB-lite"/>
    </source>
</evidence>
<comment type="caution">
    <text evidence="2">The sequence shown here is derived from an EMBL/GenBank/DDBJ whole genome shotgun (WGS) entry which is preliminary data.</text>
</comment>
<dbReference type="Proteomes" id="UP000572268">
    <property type="component" value="Unassembled WGS sequence"/>
</dbReference>
<name>A0A7J6KXE1_PEROL</name>
<feature type="region of interest" description="Disordered" evidence="1">
    <location>
        <begin position="256"/>
        <end position="277"/>
    </location>
</feature>
<evidence type="ECO:0000313" key="3">
    <source>
        <dbReference type="Proteomes" id="UP000572268"/>
    </source>
</evidence>
<sequence length="758" mass="84940">MQRYLLTLSTSSFRTAAQTTVPRLLARSLTQSMQLVEEAIREGPMALAVLVTENEDLMRELEKPVATRIAEEVRRMCEAGTIPAQQMSDIFGVLARQRRECLRVSEEMLGRVSSRLIDVTDEGFRDVFAAMVYAGALGGHSRRYYRELFIQEGTNRLIRMPLHCQIQMGRLAASLIARMKKEPSEGNAACALAGRISATFFEEAGQGRRFAGLSPVVLIHGCLLASSPAASRVTPLTIETRGKMFRMMRRAVNRSEETADEDDLEAQEFGNGERRIRRHEPASIHELKLVPEILKRIDHKGIDNPASDPCSKTYYQALHLLLERDLKDGNASVSDLLLWCQKSNELWFEEIYDKKMGSLALLSGLQITLEAVKRLLGRIHPRSFINLASSLVMLESKLDTAGKSDRRPKDDTMETGDGDYVYVPLKLCDTIQLMLDFVDDTVLEGDPSAGRLSTATEFMHTIIPVLHKVSLRNSRYTACVERYLRPQLATIHRELDDDAWGTGLMQGSDGREARHMSVLRSLRCAGVISSYATALKKRKQRRQNDKGDDYLAEEEKNALEMLKRHDALLLSLNRRIRSTARVEDFDDFTLREAANNIKLMLPNTSSAVSSYCELILARLQQPGLPRPHVNTLVHVIKETHPVIVSKGVSAEMAKMLSMQVQCVLICLSSNTPSSLSRDCRARLVEVCSTLLDELPYGSPLRSQVVASLTQLAKVMTYKEGTFVGAKYITHSLMSSLPNDDSVEAARRGMMREEPPKAR</sequence>
<dbReference type="AlphaFoldDB" id="A0A7J6KXE1"/>
<gene>
    <name evidence="2" type="ORF">FOL46_010042</name>
</gene>
<evidence type="ECO:0000313" key="2">
    <source>
        <dbReference type="EMBL" id="KAF4651830.1"/>
    </source>
</evidence>